<dbReference type="Gene3D" id="2.60.120.10">
    <property type="entry name" value="Jelly Rolls"/>
    <property type="match status" value="1"/>
</dbReference>
<dbReference type="PANTHER" id="PTHR40943">
    <property type="entry name" value="CYTOPLASMIC PROTEIN-RELATED"/>
    <property type="match status" value="1"/>
</dbReference>
<organism evidence="2">
    <name type="scientific">freshwater metagenome</name>
    <dbReference type="NCBI Taxonomy" id="449393"/>
    <lineage>
        <taxon>unclassified sequences</taxon>
        <taxon>metagenomes</taxon>
        <taxon>ecological metagenomes</taxon>
    </lineage>
</organism>
<dbReference type="SUPFAM" id="SSF51182">
    <property type="entry name" value="RmlC-like cupins"/>
    <property type="match status" value="1"/>
</dbReference>
<feature type="domain" description="(S)-ureidoglycine aminohydrolase cupin" evidence="1">
    <location>
        <begin position="36"/>
        <end position="105"/>
    </location>
</feature>
<dbReference type="InterPro" id="IPR011051">
    <property type="entry name" value="RmlC_Cupin_sf"/>
</dbReference>
<dbReference type="EMBL" id="CAEZXZ010000107">
    <property type="protein sequence ID" value="CAB4706911.1"/>
    <property type="molecule type" value="Genomic_DNA"/>
</dbReference>
<proteinExistence type="predicted"/>
<dbReference type="PANTHER" id="PTHR40943:SF1">
    <property type="entry name" value="CYTOPLASMIC PROTEIN"/>
    <property type="match status" value="1"/>
</dbReference>
<evidence type="ECO:0000313" key="2">
    <source>
        <dbReference type="EMBL" id="CAB4706911.1"/>
    </source>
</evidence>
<protein>
    <submittedName>
        <fullName evidence="2">Unannotated protein</fullName>
    </submittedName>
</protein>
<dbReference type="InterPro" id="IPR014710">
    <property type="entry name" value="RmlC-like_jellyroll"/>
</dbReference>
<gene>
    <name evidence="2" type="ORF">UFOPK2625_00790</name>
</gene>
<dbReference type="AlphaFoldDB" id="A0A6J6Q538"/>
<name>A0A6J6Q538_9ZZZZ</name>
<sequence>MASADDQASIAVIHEPLDDVRDISGGVTTGSVSIGDTATMSTGIWEHSVGVSIDTENDEVFVVLSGRGRICLQDGAILELGPGTVGRLLAGEQTRWEIDEPLRKVWVSLNDR</sequence>
<evidence type="ECO:0000259" key="1">
    <source>
        <dbReference type="Pfam" id="PF05899"/>
    </source>
</evidence>
<accession>A0A6J6Q538</accession>
<dbReference type="InterPro" id="IPR008579">
    <property type="entry name" value="UGlyAH_Cupin_dom"/>
</dbReference>
<dbReference type="Pfam" id="PF05899">
    <property type="entry name" value="Cupin_3"/>
    <property type="match status" value="1"/>
</dbReference>
<reference evidence="2" key="1">
    <citation type="submission" date="2020-05" db="EMBL/GenBank/DDBJ databases">
        <authorList>
            <person name="Chiriac C."/>
            <person name="Salcher M."/>
            <person name="Ghai R."/>
            <person name="Kavagutti S V."/>
        </authorList>
    </citation>
    <scope>NUCLEOTIDE SEQUENCE</scope>
</reference>